<proteinExistence type="predicted"/>
<keyword evidence="1" id="KW-0812">Transmembrane</keyword>
<dbReference type="AlphaFoldDB" id="A0A9D1DGH0"/>
<dbReference type="Proteomes" id="UP000824239">
    <property type="component" value="Unassembled WGS sequence"/>
</dbReference>
<feature type="transmembrane region" description="Helical" evidence="1">
    <location>
        <begin position="12"/>
        <end position="29"/>
    </location>
</feature>
<feature type="transmembrane region" description="Helical" evidence="1">
    <location>
        <begin position="78"/>
        <end position="97"/>
    </location>
</feature>
<keyword evidence="1" id="KW-1133">Transmembrane helix</keyword>
<evidence type="ECO:0000313" key="3">
    <source>
        <dbReference type="EMBL" id="HIR50179.1"/>
    </source>
</evidence>
<feature type="transmembrane region" description="Helical" evidence="1">
    <location>
        <begin position="238"/>
        <end position="262"/>
    </location>
</feature>
<gene>
    <name evidence="3" type="ORF">IAA53_02650</name>
</gene>
<reference evidence="3" key="1">
    <citation type="submission" date="2020-10" db="EMBL/GenBank/DDBJ databases">
        <authorList>
            <person name="Gilroy R."/>
        </authorList>
    </citation>
    <scope>NUCLEOTIDE SEQUENCE</scope>
    <source>
        <strain evidence="3">ChiBcec15-4380</strain>
    </source>
</reference>
<feature type="transmembrane region" description="Helical" evidence="1">
    <location>
        <begin position="49"/>
        <end position="71"/>
    </location>
</feature>
<evidence type="ECO:0000259" key="2">
    <source>
        <dbReference type="Pfam" id="PF13231"/>
    </source>
</evidence>
<dbReference type="Pfam" id="PF13231">
    <property type="entry name" value="PMT_2"/>
    <property type="match status" value="1"/>
</dbReference>
<comment type="caution">
    <text evidence="3">The sequence shown here is derived from an EMBL/GenBank/DDBJ whole genome shotgun (WGS) entry which is preliminary data.</text>
</comment>
<feature type="transmembrane region" description="Helical" evidence="1">
    <location>
        <begin position="458"/>
        <end position="477"/>
    </location>
</feature>
<feature type="transmembrane region" description="Helical" evidence="1">
    <location>
        <begin position="153"/>
        <end position="173"/>
    </location>
</feature>
<sequence length="518" mass="58047">MKSRLCVFLRRAIHMALLLALLLCIWVFLGYFRRTILAELELLLSAAPWLWAALGAAAVLAAGAIVVLLWYIDRVRHVSWVLFFTGAALSLAAALVLSPPLQSDFLMLYDAAVSFRHGSRDYISYVYFTLWGYQSAYVAWEAALLSLWEDPHMIQMIHCLLFSGTIVLLYRLFRPFASEKTARMTALCTMVFPTAFTLPAVLTNQIPGAFFLVLGVYVLCGRETRGLKLWRFPLSGVLLQLGNLLRPEAVLVLGALAVAGLLWTLSRRERRRDLLFGGLLLLASYFLVGKAAHYLTIWSGLNPVGLVNANPLWKVVSGLNPETGGMYSNYDWYRILDTLSPDGHVTEATLKMEWDMITYRLQMPIPVLGQLVLDKIENLWVNDALYLATSRIKDGSWSLWCDVLRGMDRLMALLAVAAAALGAVLQWRTARPAVSYLPHLVVLASFCAFLLIEVQPRYAYLPYLFLFWCAGFGAEALGKRLHALMAVNKTAKRNLQFKSKLHPAAAAPAGKRWPCRED</sequence>
<feature type="transmembrane region" description="Helical" evidence="1">
    <location>
        <begin position="434"/>
        <end position="452"/>
    </location>
</feature>
<name>A0A9D1DGH0_9FIRM</name>
<reference evidence="3" key="2">
    <citation type="journal article" date="2021" name="PeerJ">
        <title>Extensive microbial diversity within the chicken gut microbiome revealed by metagenomics and culture.</title>
        <authorList>
            <person name="Gilroy R."/>
            <person name="Ravi A."/>
            <person name="Getino M."/>
            <person name="Pursley I."/>
            <person name="Horton D.L."/>
            <person name="Alikhan N.F."/>
            <person name="Baker D."/>
            <person name="Gharbi K."/>
            <person name="Hall N."/>
            <person name="Watson M."/>
            <person name="Adriaenssens E.M."/>
            <person name="Foster-Nyarko E."/>
            <person name="Jarju S."/>
            <person name="Secka A."/>
            <person name="Antonio M."/>
            <person name="Oren A."/>
            <person name="Chaudhuri R.R."/>
            <person name="La Ragione R."/>
            <person name="Hildebrand F."/>
            <person name="Pallen M.J."/>
        </authorList>
    </citation>
    <scope>NUCLEOTIDE SEQUENCE</scope>
    <source>
        <strain evidence="3">ChiBcec15-4380</strain>
    </source>
</reference>
<feature type="transmembrane region" description="Helical" evidence="1">
    <location>
        <begin position="410"/>
        <end position="427"/>
    </location>
</feature>
<evidence type="ECO:0000313" key="4">
    <source>
        <dbReference type="Proteomes" id="UP000824239"/>
    </source>
</evidence>
<keyword evidence="1" id="KW-0472">Membrane</keyword>
<feature type="transmembrane region" description="Helical" evidence="1">
    <location>
        <begin position="274"/>
        <end position="295"/>
    </location>
</feature>
<protein>
    <submittedName>
        <fullName evidence="3">Glycosyltransferase family 39 protein</fullName>
    </submittedName>
</protein>
<accession>A0A9D1DGH0</accession>
<organism evidence="3 4">
    <name type="scientific">Candidatus Avoscillospira avicola</name>
    <dbReference type="NCBI Taxonomy" id="2840706"/>
    <lineage>
        <taxon>Bacteria</taxon>
        <taxon>Bacillati</taxon>
        <taxon>Bacillota</taxon>
        <taxon>Clostridia</taxon>
        <taxon>Eubacteriales</taxon>
        <taxon>Oscillospiraceae</taxon>
        <taxon>Oscillospiraceae incertae sedis</taxon>
        <taxon>Candidatus Avoscillospira</taxon>
    </lineage>
</organism>
<dbReference type="InterPro" id="IPR038731">
    <property type="entry name" value="RgtA/B/C-like"/>
</dbReference>
<feature type="domain" description="Glycosyltransferase RgtA/B/C/D-like" evidence="2">
    <location>
        <begin position="154"/>
        <end position="282"/>
    </location>
</feature>
<evidence type="ECO:0000256" key="1">
    <source>
        <dbReference type="SAM" id="Phobius"/>
    </source>
</evidence>
<feature type="transmembrane region" description="Helical" evidence="1">
    <location>
        <begin position="185"/>
        <end position="218"/>
    </location>
</feature>
<dbReference type="EMBL" id="DVHE01000017">
    <property type="protein sequence ID" value="HIR50179.1"/>
    <property type="molecule type" value="Genomic_DNA"/>
</dbReference>